<proteinExistence type="predicted"/>
<sequence length="2574" mass="285784">MTTVTASNFPLSYSGASALTSTTLTNNYNAHAMPGAWIYSSNGSYPIYYSIADFGTNQYGFTSTTYYQIMPGYKIIYYTSSYFSGTSATIDNSNNSYLLSQSITATIYSIKLYYQGVEITNIKQSQQTSLKLPYSIKSQYPNTIDPTGLLYYYKFDTDTLDYSSGYGVLNGTNTGSIVTTATKLYSGSLYLNNGNYFQVPTHTIDQTKGYSVALWYRLNSTPTGTYPRILDIAKGINQSNGMALYYSSSNNLSFSSNTGGTGDTGLNYAMDNNWHHVCMTCSINGYWTVYIDGCEMRATIIQTLPFVTTNSAGAWFLNKSNNTTEGTANANFNQLLIFARELKPYEVYYLYNSPTTLNLSYLPLQISNQNLKYYYPFTNNLNNYSYTTGIDDSSHTGTTIDTTNTIMNYGSLNINSANGFFQVPSHYIKNKYSISFWYKLNSYSSGTYSKIIILANSLSGGSSGGPSLSYANANSGSIYFTPIDGQTPNISIGYTMDFNWHHICLIYNGSWTIYIDGINIYSITSTIVSSLINYYYIGKSTYSAHGNTNANFNQFTIFNKELSITEINTLYKNPTNYINISNILYYYPFNTNFNNISTSGKVTPPYNGLDDSNHGALTIDNTKTIMSTGSLKVDSSTGVFQVPPHYITNGYTVAFWYKLSAYSTGTYSKIIHFGTALSGGSPGGPSLSFANASSGALYFSAIDGQTSNISTGYTMDLNWHHICLVYNGSWTIYIDGINIYSISSTIVSSLINYYYIGKSTYTTDGNTIANFNQLIIMKRAISLTELFTLYQYPLNTITLPCSYYYPFQSNFNNCYDLLNPIDDSIHTGLIIDSTIRIASSGSLKVDSSVTAFQVPSHYITNGYTVAFWYKLSAYSTGTYSKIIHFGTALSGGSPGGPSLSFANASSGALYFATIDGQTSNISTGYTMDLNWHHICLVYNGLWSIYIDSNKIYSVSSTIVSSLINYYYIGKSTYTNDGNTVANFNQLVIFNRELSQSEISLLYNNPSNQITLSGMKYYYPFQSNFNNYLVPIVKGIDDSSRASGGGAYIDQTTTKMSIGSLYLDSSKGVGVFALPKHYITPNYSIAMWYKLKSYPTGSWSRIFDLAPVYGQGNTVTLTFSNTTGTLYFTSKSLSSQDNPIGYVVSDFNWHHICCTYASPIWKVYIDGTLYYTQSSTITTPSPTTLLNSPLIGQSVFSNDANGIANFNQLAVFNITLSQSQITTLASSTNSSSMIDLPNMMFYYPFNTNFNNYVNIFYSGINDASYSSFLDTVTTKMDTGAGSLKVTSASNSFMVPAHNITSGYTIAFWYKLSAYPTAAYARIFDFSTQTTIGSAGGPVLFYNGTTGAIAFSPSVSGYANNVTTIYTIDLNWHHICITYINSSWNIYIDGALIKNMSYTASTSLLNYCSIGKSNYSGDGNAIANFNQLAIFERVLSDSEIMYLYSYPTYNINSTLNYVSGKVETSKTSLSKVTNYAYPGYGTGLNTNKIVKDNLGNIYLNLTSRSVSIYRKSTGLWTTIDTDPNQYSNIGAYNNILYYSKLIIPTAADTYYQLYRYDITTNSNIFMRNFNYRVNAYIIDITNNYLVVGGFFGGGILWFNLTTYAYVGNTTGLSTSCMAVDSYNNLWCGYIRDSTRAEANRNIFIYNISTGYFNRDVFTSIYGGIYHITIDKLNNVYAAGGINDQGTNLNQITKYTYSTGIWSTLTGMTGTITALSIDSLNNLYVSGNLTIGSTTVNLAYYNGTWNTVSYVYGTLDTLYIDTSDNFYFGGSSLSSDILSNTMFIQYNSTPITTITTTPISTISYPATSTNSYPTFPGCYYLSKQNTVYPIYTSTNTIAAKDDVWWVLPGYKIIVYIGTNYTSSNFIVDNTYGFNNMSKMSDYPNQVQSVKMFYNGQQLIDGAPQLSNSVNMFTNTIPISVPYTYSVSTNESVINSSFPSYPGAWMIGTNSTMPIYISIQDLTLMSYGSKDLKYMILPGFKIILYSGTNYTGTTQTYDNSGYNMYYPQLTTQSTTKSIELYYNGMKIFSYKNYYANKDNIDFAVSVRLVIPSYSGPVVNVRNSSTNVTQDFYADKFQTYLTTGPNNTGTTYASWISTNTGYITKLYDQSNKGNHAINAANNTTQPNLALINNKYVIQFQSGNSTVLNLTRSTRPNTIFCHFYNTNLEFGTIISTNSDYGMRFGAYQAELSGRNINGNTTQGDWYFSSIGTKLAYANNVNITSTNTLSATSVWQVFSVSVQTSIWWSGTITNEYFTKIGKDGYSNNRSINGYMTEMICHNKQMFESDMINYYNDSLFTNQLTIPKIYTTPTTYDLPITYDYTKSSNITFAISMRLIISTYTGPIVNVRNSSTSVTQDFYTDKYQTYLTTGPNNTGTTYAAWISTYTGYITKMYDQSGQGNHAINSTNATQPNLALVNSKYVIQFNYNNSTTLSLTTQVRPNTIFSHFYDNTISTENIYTLITSSGDFSMRIIIPAGTTVSNSVNTGDGGDWYYQASGTKLSYINGSSGLTINTTLWTVLSLSVQTPVWTSRVANAYFTAIGSSGYSAPRGMNGYMTEMICHNTQMVAADMVNYYNDRLF</sequence>
<dbReference type="EMBL" id="MN739520">
    <property type="protein sequence ID" value="QHT10314.1"/>
    <property type="molecule type" value="Genomic_DNA"/>
</dbReference>
<dbReference type="InterPro" id="IPR051360">
    <property type="entry name" value="Neuronal_Pentraxin_Related"/>
</dbReference>
<name>A0A6C0D2L0_9ZZZZ</name>
<evidence type="ECO:0000256" key="1">
    <source>
        <dbReference type="ARBA" id="ARBA00001913"/>
    </source>
</evidence>
<dbReference type="PANTHER" id="PTHR19277:SF125">
    <property type="entry name" value="B6"/>
    <property type="match status" value="1"/>
</dbReference>
<protein>
    <recommendedName>
        <fullName evidence="6">LamG-like jellyroll fold domain-containing protein</fullName>
    </recommendedName>
</protein>
<evidence type="ECO:0000256" key="4">
    <source>
        <dbReference type="ARBA" id="ARBA00023157"/>
    </source>
</evidence>
<accession>A0A6C0D2L0</accession>
<dbReference type="SUPFAM" id="SSF63829">
    <property type="entry name" value="Calcium-dependent phosphotriesterase"/>
    <property type="match status" value="1"/>
</dbReference>
<comment type="cofactor">
    <cofactor evidence="1">
        <name>Ca(2+)</name>
        <dbReference type="ChEBI" id="CHEBI:29108"/>
    </cofactor>
</comment>
<keyword evidence="4" id="KW-1015">Disulfide bond</keyword>
<dbReference type="Gene3D" id="2.60.120.200">
    <property type="match status" value="8"/>
</dbReference>
<keyword evidence="2" id="KW-0479">Metal-binding</keyword>
<dbReference type="PANTHER" id="PTHR19277">
    <property type="entry name" value="PENTRAXIN"/>
    <property type="match status" value="1"/>
</dbReference>
<evidence type="ECO:0000256" key="2">
    <source>
        <dbReference type="ARBA" id="ARBA00022723"/>
    </source>
</evidence>
<evidence type="ECO:0008006" key="6">
    <source>
        <dbReference type="Google" id="ProtNLM"/>
    </source>
</evidence>
<keyword evidence="3" id="KW-0106">Calcium</keyword>
<dbReference type="InterPro" id="IPR013320">
    <property type="entry name" value="ConA-like_dom_sf"/>
</dbReference>
<dbReference type="GO" id="GO:0046872">
    <property type="term" value="F:metal ion binding"/>
    <property type="evidence" value="ECO:0007669"/>
    <property type="project" value="UniProtKB-KW"/>
</dbReference>
<dbReference type="Pfam" id="PF13385">
    <property type="entry name" value="Laminin_G_3"/>
    <property type="match status" value="6"/>
</dbReference>
<evidence type="ECO:0000256" key="3">
    <source>
        <dbReference type="ARBA" id="ARBA00022837"/>
    </source>
</evidence>
<organism evidence="5">
    <name type="scientific">viral metagenome</name>
    <dbReference type="NCBI Taxonomy" id="1070528"/>
    <lineage>
        <taxon>unclassified sequences</taxon>
        <taxon>metagenomes</taxon>
        <taxon>organismal metagenomes</taxon>
    </lineage>
</organism>
<evidence type="ECO:0000313" key="5">
    <source>
        <dbReference type="EMBL" id="QHT10314.1"/>
    </source>
</evidence>
<reference evidence="5" key="1">
    <citation type="journal article" date="2020" name="Nature">
        <title>Giant virus diversity and host interactions through global metagenomics.</title>
        <authorList>
            <person name="Schulz F."/>
            <person name="Roux S."/>
            <person name="Paez-Espino D."/>
            <person name="Jungbluth S."/>
            <person name="Walsh D.A."/>
            <person name="Denef V.J."/>
            <person name="McMahon K.D."/>
            <person name="Konstantinidis K.T."/>
            <person name="Eloe-Fadrosh E.A."/>
            <person name="Kyrpides N.C."/>
            <person name="Woyke T."/>
        </authorList>
    </citation>
    <scope>NUCLEOTIDE SEQUENCE</scope>
    <source>
        <strain evidence="5">GVMAG-M-3300023174-107</strain>
    </source>
</reference>
<dbReference type="SUPFAM" id="SSF49899">
    <property type="entry name" value="Concanavalin A-like lectins/glucanases"/>
    <property type="match status" value="6"/>
</dbReference>